<keyword evidence="2" id="KW-1185">Reference proteome</keyword>
<accession>A0ABU2U9C2</accession>
<comment type="caution">
    <text evidence="1">The sequence shown here is derived from an EMBL/GenBank/DDBJ whole genome shotgun (WGS) entry which is preliminary data.</text>
</comment>
<evidence type="ECO:0000313" key="1">
    <source>
        <dbReference type="EMBL" id="MDT0469749.1"/>
    </source>
</evidence>
<organism evidence="1 2">
    <name type="scientific">Streptomyces gibsoniae</name>
    <dbReference type="NCBI Taxonomy" id="3075529"/>
    <lineage>
        <taxon>Bacteria</taxon>
        <taxon>Bacillati</taxon>
        <taxon>Actinomycetota</taxon>
        <taxon>Actinomycetes</taxon>
        <taxon>Kitasatosporales</taxon>
        <taxon>Streptomycetaceae</taxon>
        <taxon>Streptomyces</taxon>
    </lineage>
</organism>
<sequence>MPTNCRTRETHGWLTAYNSSIAVAALVEGGSSGADSAGYVVPNLLTGS</sequence>
<evidence type="ECO:0000313" key="2">
    <source>
        <dbReference type="Proteomes" id="UP001183809"/>
    </source>
</evidence>
<protein>
    <submittedName>
        <fullName evidence="1">Uncharacterized protein</fullName>
    </submittedName>
</protein>
<dbReference type="EMBL" id="JAVREY010000127">
    <property type="protein sequence ID" value="MDT0469749.1"/>
    <property type="molecule type" value="Genomic_DNA"/>
</dbReference>
<name>A0ABU2U9C2_9ACTN</name>
<proteinExistence type="predicted"/>
<reference evidence="2" key="1">
    <citation type="submission" date="2023-07" db="EMBL/GenBank/DDBJ databases">
        <title>30 novel species of actinomycetes from the DSMZ collection.</title>
        <authorList>
            <person name="Nouioui I."/>
        </authorList>
    </citation>
    <scope>NUCLEOTIDE SEQUENCE [LARGE SCALE GENOMIC DNA]</scope>
    <source>
        <strain evidence="2">DSM 41699</strain>
    </source>
</reference>
<dbReference type="Proteomes" id="UP001183809">
    <property type="component" value="Unassembled WGS sequence"/>
</dbReference>
<gene>
    <name evidence="1" type="ORF">RM764_43640</name>
</gene>
<dbReference type="RefSeq" id="WP_311701173.1">
    <property type="nucleotide sequence ID" value="NZ_JAVREY010000127.1"/>
</dbReference>